<evidence type="ECO:0000256" key="1">
    <source>
        <dbReference type="SAM" id="MobiDB-lite"/>
    </source>
</evidence>
<evidence type="ECO:0000313" key="2">
    <source>
        <dbReference type="EMBL" id="CCV01891.1"/>
    </source>
</evidence>
<dbReference type="Proteomes" id="UP000141616">
    <property type="component" value="Segment"/>
</dbReference>
<reference evidence="2 3" key="1">
    <citation type="submission" date="2013-03" db="EMBL/GenBank/DDBJ databases">
        <title>Genomic and evolutionary features of invertebrate iridoviruse.</title>
        <authorList>
            <person name="Piegu B."/>
            <person name="Guizard S."/>
            <person name="Bideshi D."/>
            <person name="Spears T."/>
            <person name="Federici B."/>
            <person name="Bigot Y."/>
        </authorList>
    </citation>
    <scope>NUCLEOTIDE SEQUENCE [LARGE SCALE GENOMIC DNA]</scope>
    <source>
        <strain evidence="2">IIV22Aberystwyth</strain>
    </source>
</reference>
<sequence>MESITLTFGTMGSTQLSVSSVQNNYDKKNLLPIVIEENGPQGYTVNIFEADNLDSVFPFFKATETSFFKFKHNDKMSSCLRVQNGGQISSFPIKDKIYGLEILNENKQKMFEQAGGHQQKNLIVWFGVYEGYDDCGIYNWRTQTDGGFNLKSDGIQTDGGRRTETDGGRRTETDGGRRTETDGCSKATVALNNSSTEKFRSIYFKEPYKMNQRTFNFCFKKFDKMMDNLYIN</sequence>
<evidence type="ECO:0000313" key="3">
    <source>
        <dbReference type="Proteomes" id="UP000141616"/>
    </source>
</evidence>
<dbReference type="KEGG" id="vg:18501597"/>
<name>W8W1Y5_9VIRU</name>
<dbReference type="EMBL" id="HF920634">
    <property type="protein sequence ID" value="CCV01891.1"/>
    <property type="molecule type" value="Genomic_DNA"/>
</dbReference>
<dbReference type="RefSeq" id="YP_009010808.1">
    <property type="nucleotide sequence ID" value="NC_023615.1"/>
</dbReference>
<proteinExistence type="predicted"/>
<feature type="region of interest" description="Disordered" evidence="1">
    <location>
        <begin position="151"/>
        <end position="182"/>
    </location>
</feature>
<organism evidence="2 3">
    <name type="scientific">Invertebrate iridescent virus 22</name>
    <dbReference type="NCBI Taxonomy" id="345198"/>
    <lineage>
        <taxon>Viruses</taxon>
        <taxon>Varidnaviria</taxon>
        <taxon>Bamfordvirae</taxon>
        <taxon>Nucleocytoviricota</taxon>
        <taxon>Megaviricetes</taxon>
        <taxon>Pimascovirales</taxon>
        <taxon>Pimascovirales incertae sedis</taxon>
        <taxon>Iridoviridae</taxon>
        <taxon>Betairidovirinae</taxon>
        <taxon>Chloriridovirus</taxon>
        <taxon>Chloriridovirus simulium1</taxon>
    </lineage>
</organism>
<dbReference type="GeneID" id="18501597"/>
<accession>W8W1Y5</accession>
<feature type="compositionally biased region" description="Basic and acidic residues" evidence="1">
    <location>
        <begin position="159"/>
        <end position="182"/>
    </location>
</feature>
<gene>
    <name evidence="2" type="primary">047R</name>
    <name evidence="2" type="ORF">IIV22A_047R</name>
</gene>
<protein>
    <submittedName>
        <fullName evidence="2">Uncharacterized protein</fullName>
    </submittedName>
</protein>